<feature type="region of interest" description="Disordered" evidence="1">
    <location>
        <begin position="1172"/>
        <end position="1193"/>
    </location>
</feature>
<gene>
    <name evidence="5" type="ORF">CAUJ_LOCUS4434</name>
</gene>
<evidence type="ECO:0000313" key="5">
    <source>
        <dbReference type="EMBL" id="CAD6188515.1"/>
    </source>
</evidence>
<dbReference type="InterPro" id="IPR055403">
    <property type="entry name" value="ARM_KNTC1_1st"/>
</dbReference>
<dbReference type="InterPro" id="IPR052802">
    <property type="entry name" value="KNTC1"/>
</dbReference>
<sequence length="2176" mass="248171">MRLGPVDLEVDQDYLENVTSKDIGLYEVKNVAVIRTKDDLDLENFHKEKLLCVSNEQFITLASGPDLAIFSSSQEIEYRSSLCMNGCISSIALVGNSAFLVVCYSGSSIDVISLTNEEIVFRKDLPILAKCISSRVVADGCFVLIGDDRGNFVEWKFPTEVALSDNRFEKLETQLCTAFFNECTQNHNERHFSTNSVLKETFSCGSGPVSAICALPSNSPGLIFSDVLNSEFFLFSEDIQWKCVRNSGRFIFGLSEDGFLHVFDTAVLCFINRYDLKEKKDDIVINFAFVNQGEAERPNLCSFVVQNGTFVQTKIYNIETHECIFSTASSSEAHILAANDNYRVMVTVEPRDAEVAADSEIVVRQVCESQPEVKLDSLLKRYKFDEAEQFAKTYKLDLQRVYVSRVNYLVSDADLDQFEESYQDLMRTFDLVADHNTIGETCISLISLSQKFERIMSYLTYAKKRKITDLDTLNHLDDAAYILATYRLITGPDLGIEGIADSWFLFIEALHGEQPWPELFSFLLQNAAVSEARVIWQRHGTELKSELISEEPDELVLERIDALFEVLQSAVNITVECWKDVIEFFAVDLLPGCLKMSAELIPRIEKMLVYLIGLLEHRDASNFPQNGIHVAATFERLARQFKDDAVTPVQQSELAFFGRYLCVDDSTGRSPLSRMKNISMNLKNIQRLREVYMCTLSYSTYTMLKTDEICHQILQLALDNPSTIQERMEKYVKPYMEEHSLKQDETIFNYIEGLSQVAMTGTSAPIKGWEEPCVQLCASLRDTEYRCKAVICIASASKVPWPRSLNESVKAILNSRSLPRETIKTMEKVCHRVEIIKLLANYSYDRSFLTSLCKGFEKLSTLVRCVLAQQSQATRSADAVKLVELFELVVDAEDMKSLEIPFVKSLIVIQMIKDDAPIREVATVIEETGAEQKEKVFRLVLNFIESVADSVIDFDNAENVEERERILTFGEVLISYFARNRVEDEDYKSSRQQLQTLRRVQKESGRCVSLSDLRSSSWQRDHVRRLVTKNIPMKEFISKCTDLGIEYSQALTLILSKYVNEMNILGVVDAISDYVSSARMSFVTVNPELFEVLIDSLAWILSQLPNVSDDAIDADKADNIFYVISSLSNVMPTVVEICDVEAVGVQTTQFLLQMEGYLNLFRNVIKQSLRGKTDEVREEDSSQQRSQEVSDPDTTEEYRINVFARRLGVYDICNESALFEGVEGILLMAGLAPSVARTFERSLSEDKSDLMSEYRNNWESFFMFLSVHSQDLLEISARVFASTLPCWNGVYQETCVDLSTTVQNVVERMMQMHPFDSWHVVSLLSAFPFKSLHQKLLSLRNWVSHRKSPQTYLNYLQISFFFSLLTDVRDLDEMMTSAYQQKWWTKTMNKNGLNLSIAPNMDFEALLAQASDLSTPLSPDLLHLFLKSYGEKARGKHRLSTSEYMVRFAMMMVRKASNVSSSHSPQQRLEIVHRYLMYAEESLRIGKAEECETAFAHLSGTFYLLCPYNYEVIDFLISKMEHYPDQEEFCRNCRSLLRCLWQYKRTNHISRDEYVWYTERLQKIAQEEKEIPTVKTLTDPLGSVMKRRYEEEAETKEETMPSDEAPAPLVFKKDEFVIPELPPLSFQRIPFHVFLYRKKVDVETIILPIITSELSIYNVIIWQHVVRQISWLSQLISRSHLLSTAIYTHATVTAAKERTLREDEKVAIGTLLSSGKNRNIVVPTISLLFRKIPLSDAKVQLLRMGADLAENWIENGNPENPLSETERVSLADQCTRLRDGIAKFFTMLALKKSQIYNEKTSDRLDNPEDLCTVIYEEMVDWENSADVDAKTRLVESIADESGVNLQILHERLLMQWVESAELSSHESQIHVDLNDTMGEALPAANSQTDVELVHLPLFDKHITRIVSISRNMEKARLIKQLMPFLVRGGANVSGGYAAVVRACCVLLRVCSEEDLAIANGNHENICAIIEQQQYLSMLVSSNVDMSIETFVKMEKLNVLKSLLQAPARNPLVSSVIAALIVDHEYKDSKNIEQVMARLQACKQWRILKVLLEYTKRQSLYKSVRSFSLLWFRVYERIITDLESVKTDASEIGVQMRKMTFWLMGCCTEGGRQAPIGRYLRSRGCPVSASVVSILSSYTIPEMDALDLDKSDEQSDLSFLWSKTLKNGYQSEVSMEA</sequence>
<dbReference type="GO" id="GO:0000070">
    <property type="term" value="P:mitotic sister chromatid segregation"/>
    <property type="evidence" value="ECO:0007669"/>
    <property type="project" value="TreeGrafter"/>
</dbReference>
<dbReference type="GO" id="GO:0005737">
    <property type="term" value="C:cytoplasm"/>
    <property type="evidence" value="ECO:0007669"/>
    <property type="project" value="TreeGrafter"/>
</dbReference>
<feature type="compositionally biased region" description="Basic and acidic residues" evidence="1">
    <location>
        <begin position="1172"/>
        <end position="1182"/>
    </location>
</feature>
<reference evidence="5" key="1">
    <citation type="submission" date="2020-10" db="EMBL/GenBank/DDBJ databases">
        <authorList>
            <person name="Kikuchi T."/>
        </authorList>
    </citation>
    <scope>NUCLEOTIDE SEQUENCE</scope>
    <source>
        <strain evidence="5">NKZ352</strain>
    </source>
</reference>
<dbReference type="GO" id="GO:1903394">
    <property type="term" value="P:protein localization to kinetochore involved in kinetochore assembly"/>
    <property type="evidence" value="ECO:0007669"/>
    <property type="project" value="TreeGrafter"/>
</dbReference>
<dbReference type="OrthoDB" id="5868545at2759"/>
<evidence type="ECO:0000259" key="2">
    <source>
        <dbReference type="Pfam" id="PF10493"/>
    </source>
</evidence>
<dbReference type="Pfam" id="PF10493">
    <property type="entry name" value="Rod_C"/>
    <property type="match status" value="1"/>
</dbReference>
<dbReference type="InterPro" id="IPR036322">
    <property type="entry name" value="WD40_repeat_dom_sf"/>
</dbReference>
<dbReference type="GO" id="GO:0007094">
    <property type="term" value="P:mitotic spindle assembly checkpoint signaling"/>
    <property type="evidence" value="ECO:0007669"/>
    <property type="project" value="TreeGrafter"/>
</dbReference>
<keyword evidence="6" id="KW-1185">Reference proteome</keyword>
<dbReference type="Pfam" id="PF24516">
    <property type="entry name" value="ARM_KNTC1_2nd"/>
    <property type="match status" value="1"/>
</dbReference>
<dbReference type="Pfam" id="PF24520">
    <property type="entry name" value="ARM_KNTC1_1st"/>
    <property type="match status" value="1"/>
</dbReference>
<dbReference type="Proteomes" id="UP000835052">
    <property type="component" value="Unassembled WGS sequence"/>
</dbReference>
<dbReference type="SUPFAM" id="SSF50978">
    <property type="entry name" value="WD40 repeat-like"/>
    <property type="match status" value="1"/>
</dbReference>
<evidence type="ECO:0000313" key="6">
    <source>
        <dbReference type="Proteomes" id="UP000835052"/>
    </source>
</evidence>
<evidence type="ECO:0000256" key="1">
    <source>
        <dbReference type="SAM" id="MobiDB-lite"/>
    </source>
</evidence>
<dbReference type="InterPro" id="IPR055404">
    <property type="entry name" value="ARM_KNTC1_2nd"/>
</dbReference>
<dbReference type="GO" id="GO:0031267">
    <property type="term" value="F:small GTPase binding"/>
    <property type="evidence" value="ECO:0007669"/>
    <property type="project" value="TreeGrafter"/>
</dbReference>
<dbReference type="PANTHER" id="PTHR15688">
    <property type="entry name" value="KINETOCHORE-ASSOCIATED PROTEIN 1"/>
    <property type="match status" value="1"/>
</dbReference>
<organism evidence="5 6">
    <name type="scientific">Caenorhabditis auriculariae</name>
    <dbReference type="NCBI Taxonomy" id="2777116"/>
    <lineage>
        <taxon>Eukaryota</taxon>
        <taxon>Metazoa</taxon>
        <taxon>Ecdysozoa</taxon>
        <taxon>Nematoda</taxon>
        <taxon>Chromadorea</taxon>
        <taxon>Rhabditida</taxon>
        <taxon>Rhabditina</taxon>
        <taxon>Rhabditomorpha</taxon>
        <taxon>Rhabditoidea</taxon>
        <taxon>Rhabditidae</taxon>
        <taxon>Peloderinae</taxon>
        <taxon>Caenorhabditis</taxon>
    </lineage>
</organism>
<protein>
    <recommendedName>
        <fullName evidence="7">RZZ complex subunit KNTC1/ROD C-terminal domain-containing protein</fullName>
    </recommendedName>
</protein>
<dbReference type="InterPro" id="IPR019527">
    <property type="entry name" value="RZZ-complex_KNTC1/ROD_C"/>
</dbReference>
<name>A0A8S1GYX7_9PELO</name>
<accession>A0A8S1GYX7</accession>
<feature type="domain" description="KNTC1 second ARM-repeats" evidence="3">
    <location>
        <begin position="746"/>
        <end position="889"/>
    </location>
</feature>
<evidence type="ECO:0000259" key="3">
    <source>
        <dbReference type="Pfam" id="PF24516"/>
    </source>
</evidence>
<evidence type="ECO:0000259" key="4">
    <source>
        <dbReference type="Pfam" id="PF24520"/>
    </source>
</evidence>
<feature type="domain" description="KNTC1 first ARM-repeats" evidence="4">
    <location>
        <begin position="378"/>
        <end position="628"/>
    </location>
</feature>
<evidence type="ECO:0008006" key="7">
    <source>
        <dbReference type="Google" id="ProtNLM"/>
    </source>
</evidence>
<comment type="caution">
    <text evidence="5">The sequence shown here is derived from an EMBL/GenBank/DDBJ whole genome shotgun (WGS) entry which is preliminary data.</text>
</comment>
<dbReference type="GO" id="GO:1990423">
    <property type="term" value="C:RZZ complex"/>
    <property type="evidence" value="ECO:0007669"/>
    <property type="project" value="TreeGrafter"/>
</dbReference>
<dbReference type="GO" id="GO:0005828">
    <property type="term" value="C:kinetochore microtubule"/>
    <property type="evidence" value="ECO:0007669"/>
    <property type="project" value="TreeGrafter"/>
</dbReference>
<dbReference type="PANTHER" id="PTHR15688:SF1">
    <property type="entry name" value="KINETOCHORE-ASSOCIATED PROTEIN 1"/>
    <property type="match status" value="1"/>
</dbReference>
<feature type="domain" description="RZZ complex subunit KNTC1/ROD C-terminal" evidence="2">
    <location>
        <begin position="1621"/>
        <end position="2075"/>
    </location>
</feature>
<proteinExistence type="predicted"/>
<dbReference type="EMBL" id="CAJGYM010000008">
    <property type="protein sequence ID" value="CAD6188515.1"/>
    <property type="molecule type" value="Genomic_DNA"/>
</dbReference>